<name>A0A1R3XQ28_9BACT</name>
<dbReference type="EMBL" id="FTPP01000003">
    <property type="protein sequence ID" value="SIT93513.1"/>
    <property type="molecule type" value="Genomic_DNA"/>
</dbReference>
<dbReference type="InterPro" id="IPR031165">
    <property type="entry name" value="GNAT_YJDJ"/>
</dbReference>
<reference evidence="3" key="1">
    <citation type="submission" date="2017-01" db="EMBL/GenBank/DDBJ databases">
        <authorList>
            <person name="Varghese N."/>
            <person name="Submissions S."/>
        </authorList>
    </citation>
    <scope>NUCLEOTIDE SEQUENCE [LARGE SCALE GENOMIC DNA]</scope>
    <source>
        <strain evidence="3">LP100</strain>
    </source>
</reference>
<sequence>MELNIKHDKEYQQFTANIGDEEAELAYATPSDEVMDFTHTFVPESARGKGVANKLIEEGLCYAEENGKKVVATCPVVKKFIDRNENYQKLLRD</sequence>
<accession>A0A1R3XQ28</accession>
<evidence type="ECO:0000313" key="3">
    <source>
        <dbReference type="Proteomes" id="UP000187181"/>
    </source>
</evidence>
<dbReference type="Gene3D" id="3.40.630.30">
    <property type="match status" value="1"/>
</dbReference>
<evidence type="ECO:0000313" key="2">
    <source>
        <dbReference type="EMBL" id="SIT93513.1"/>
    </source>
</evidence>
<protein>
    <recommendedName>
        <fullName evidence="1">N-acetyltransferase domain-containing protein</fullName>
    </recommendedName>
</protein>
<organism evidence="2 3">
    <name type="scientific">Pontibacter indicus</name>
    <dbReference type="NCBI Taxonomy" id="1317125"/>
    <lineage>
        <taxon>Bacteria</taxon>
        <taxon>Pseudomonadati</taxon>
        <taxon>Bacteroidota</taxon>
        <taxon>Cytophagia</taxon>
        <taxon>Cytophagales</taxon>
        <taxon>Hymenobacteraceae</taxon>
        <taxon>Pontibacter</taxon>
    </lineage>
</organism>
<dbReference type="InterPro" id="IPR016181">
    <property type="entry name" value="Acyl_CoA_acyltransferase"/>
</dbReference>
<dbReference type="PANTHER" id="PTHR31435:SF9">
    <property type="entry name" value="PROTEIN NATD1"/>
    <property type="match status" value="1"/>
</dbReference>
<dbReference type="InterPro" id="IPR045057">
    <property type="entry name" value="Gcn5-rel_NAT"/>
</dbReference>
<feature type="domain" description="N-acetyltransferase" evidence="1">
    <location>
        <begin position="6"/>
        <end position="92"/>
    </location>
</feature>
<dbReference type="AlphaFoldDB" id="A0A1R3XQ28"/>
<keyword evidence="3" id="KW-1185">Reference proteome</keyword>
<dbReference type="SUPFAM" id="SSF55729">
    <property type="entry name" value="Acyl-CoA N-acyltransferases (Nat)"/>
    <property type="match status" value="1"/>
</dbReference>
<dbReference type="OrthoDB" id="9793389at2"/>
<dbReference type="PANTHER" id="PTHR31435">
    <property type="entry name" value="PROTEIN NATD1"/>
    <property type="match status" value="1"/>
</dbReference>
<dbReference type="STRING" id="1317125.SAMN05444128_3034"/>
<dbReference type="RefSeq" id="WP_076670558.1">
    <property type="nucleotide sequence ID" value="NZ_FTPP01000003.1"/>
</dbReference>
<dbReference type="Proteomes" id="UP000187181">
    <property type="component" value="Unassembled WGS sequence"/>
</dbReference>
<proteinExistence type="predicted"/>
<dbReference type="PROSITE" id="PS51729">
    <property type="entry name" value="GNAT_YJDJ"/>
    <property type="match status" value="1"/>
</dbReference>
<evidence type="ECO:0000259" key="1">
    <source>
        <dbReference type="PROSITE" id="PS51729"/>
    </source>
</evidence>
<gene>
    <name evidence="2" type="ORF">SAMN05444128_3034</name>
</gene>
<dbReference type="Pfam" id="PF14542">
    <property type="entry name" value="Acetyltransf_CG"/>
    <property type="match status" value="1"/>
</dbReference>